<feature type="region of interest" description="Disordered" evidence="1">
    <location>
        <begin position="146"/>
        <end position="205"/>
    </location>
</feature>
<dbReference type="Proteomes" id="UP000310689">
    <property type="component" value="Unassembled WGS sequence"/>
</dbReference>
<feature type="region of interest" description="Disordered" evidence="1">
    <location>
        <begin position="1"/>
        <end position="32"/>
    </location>
</feature>
<dbReference type="EMBL" id="SPOI01000019">
    <property type="protein sequence ID" value="TIB40221.1"/>
    <property type="molecule type" value="Genomic_DNA"/>
</dbReference>
<feature type="compositionally biased region" description="Pro residues" evidence="1">
    <location>
        <begin position="88"/>
        <end position="97"/>
    </location>
</feature>
<feature type="region of interest" description="Disordered" evidence="1">
    <location>
        <begin position="80"/>
        <end position="114"/>
    </location>
</feature>
<gene>
    <name evidence="2" type="ORF">E3P86_00762</name>
</gene>
<feature type="compositionally biased region" description="Basic and acidic residues" evidence="1">
    <location>
        <begin position="268"/>
        <end position="288"/>
    </location>
</feature>
<feature type="region of interest" description="Disordered" evidence="1">
    <location>
        <begin position="257"/>
        <end position="288"/>
    </location>
</feature>
<name>A0A4T0JIQ0_WALIC</name>
<feature type="region of interest" description="Disordered" evidence="1">
    <location>
        <begin position="556"/>
        <end position="605"/>
    </location>
</feature>
<feature type="compositionally biased region" description="Low complexity" evidence="1">
    <location>
        <begin position="583"/>
        <end position="605"/>
    </location>
</feature>
<evidence type="ECO:0000313" key="3">
    <source>
        <dbReference type="Proteomes" id="UP000310689"/>
    </source>
</evidence>
<sequence>MSKRQSAQQKHEKASNPVNSFDNYGYGHRAEDIQQIPSQYTHSYSHHHQEYAAFNSAYTNAAYFYPQPHPTQPIAQPVPINIPTQSYYPPPHPPPLAPNRSEPEPPTKRGRTNTYTGFLNKSYAHETNHKRHPQHKYQRTHAAIPQRPNFPANNQDQQLNSNKRSHNAMNSGNTNNRSTKRQAKAVKSTPVAGRDRTKNCHPDDKRRTLTDFRITAISIPSINWQWKQPDEEECKETDAAKENARLRLYFASPATVESKRGTIPLPPSHDEESADRSTDTSTHDPIDSKIREIEEKMDKTGILEPSSNRVSISYALNTRRIVLDAELIEHIIIKRKEGVVSMRMRLQRVDDPLSNMVESTSYLPESEKQIILSTHKAQLDADQADTMRICPGIIVEMLDSEKESYIPLSKQKHMLDVQDETVPPLQRLMATEQGESDGLPQLNEQSITIECALETKQPLTEARWVRNGNVEEWIEQTVSGAAFNPYKNFIAKQHHLSARVGWHGKIQVVDPDTPPTLVSRMSSWAKSCTLYSFKERNKFLATWFGLGENLLEKDVREGKRGKAEKQGRQKEESEVGHQEVSQVADNGADNGTDNGTDNDNYNVNGKINDMTKELEVLAREQDEDFTVKEKLDESQSKSDQSKSKLQPESDQKSQSNPIFPTAEEYEISEAGKDAAIEILTRFIPLPVVSQSMKVILGSASRGDILDQVRKLPQNLINRSIEYAFKDYLRMTGKSRH</sequence>
<reference evidence="2 3" key="1">
    <citation type="submission" date="2019-03" db="EMBL/GenBank/DDBJ databases">
        <title>Sequencing 23 genomes of Wallemia ichthyophaga.</title>
        <authorList>
            <person name="Gostincar C."/>
        </authorList>
    </citation>
    <scope>NUCLEOTIDE SEQUENCE [LARGE SCALE GENOMIC DNA]</scope>
    <source>
        <strain evidence="2 3">EXF-6200</strain>
    </source>
</reference>
<feature type="compositionally biased region" description="Basic and acidic residues" evidence="1">
    <location>
        <begin position="556"/>
        <end position="577"/>
    </location>
</feature>
<accession>A0A4T0JIQ0</accession>
<evidence type="ECO:0000256" key="1">
    <source>
        <dbReference type="SAM" id="MobiDB-lite"/>
    </source>
</evidence>
<protein>
    <submittedName>
        <fullName evidence="2">Uncharacterized protein</fullName>
    </submittedName>
</protein>
<evidence type="ECO:0000313" key="2">
    <source>
        <dbReference type="EMBL" id="TIB40221.1"/>
    </source>
</evidence>
<feature type="region of interest" description="Disordered" evidence="1">
    <location>
        <begin position="623"/>
        <end position="658"/>
    </location>
</feature>
<feature type="compositionally biased region" description="Basic and acidic residues" evidence="1">
    <location>
        <begin position="623"/>
        <end position="651"/>
    </location>
</feature>
<feature type="compositionally biased region" description="Polar residues" evidence="1">
    <location>
        <begin position="151"/>
        <end position="177"/>
    </location>
</feature>
<proteinExistence type="predicted"/>
<organism evidence="2 3">
    <name type="scientific">Wallemia ichthyophaga</name>
    <dbReference type="NCBI Taxonomy" id="245174"/>
    <lineage>
        <taxon>Eukaryota</taxon>
        <taxon>Fungi</taxon>
        <taxon>Dikarya</taxon>
        <taxon>Basidiomycota</taxon>
        <taxon>Wallemiomycotina</taxon>
        <taxon>Wallemiomycetes</taxon>
        <taxon>Wallemiales</taxon>
        <taxon>Wallemiaceae</taxon>
        <taxon>Wallemia</taxon>
    </lineage>
</organism>
<comment type="caution">
    <text evidence="2">The sequence shown here is derived from an EMBL/GenBank/DDBJ whole genome shotgun (WGS) entry which is preliminary data.</text>
</comment>
<feature type="compositionally biased region" description="Basic and acidic residues" evidence="1">
    <location>
        <begin position="193"/>
        <end position="205"/>
    </location>
</feature>
<dbReference type="AlphaFoldDB" id="A0A4T0JIQ0"/>